<protein>
    <submittedName>
        <fullName evidence="2">Uncharacterized protein</fullName>
    </submittedName>
</protein>
<organism evidence="2 3">
    <name type="scientific">Araneus ventricosus</name>
    <name type="common">Orbweaver spider</name>
    <name type="synonym">Epeira ventricosa</name>
    <dbReference type="NCBI Taxonomy" id="182803"/>
    <lineage>
        <taxon>Eukaryota</taxon>
        <taxon>Metazoa</taxon>
        <taxon>Ecdysozoa</taxon>
        <taxon>Arthropoda</taxon>
        <taxon>Chelicerata</taxon>
        <taxon>Arachnida</taxon>
        <taxon>Araneae</taxon>
        <taxon>Araneomorphae</taxon>
        <taxon>Entelegynae</taxon>
        <taxon>Araneoidea</taxon>
        <taxon>Araneidae</taxon>
        <taxon>Araneus</taxon>
    </lineage>
</organism>
<sequence length="116" mass="12814">MKCTSAAVRPLADEEALPQSDFENTEDVYSIPSDSDDEDIDANAPGPSNIPEVKCMKKRTSVPEFSEFSGPSEETLGLDDHSPLLLLLALFSISLMEVIVSQKNLYSTQQENSQRY</sequence>
<evidence type="ECO:0000313" key="3">
    <source>
        <dbReference type="Proteomes" id="UP000499080"/>
    </source>
</evidence>
<name>A0A4Y2IZE1_ARAVE</name>
<accession>A0A4Y2IZE1</accession>
<feature type="region of interest" description="Disordered" evidence="1">
    <location>
        <begin position="1"/>
        <end position="53"/>
    </location>
</feature>
<gene>
    <name evidence="2" type="ORF">AVEN_149774_1</name>
</gene>
<dbReference type="EMBL" id="BGPR01003067">
    <property type="protein sequence ID" value="GBM83273.1"/>
    <property type="molecule type" value="Genomic_DNA"/>
</dbReference>
<comment type="caution">
    <text evidence="2">The sequence shown here is derived from an EMBL/GenBank/DDBJ whole genome shotgun (WGS) entry which is preliminary data.</text>
</comment>
<proteinExistence type="predicted"/>
<dbReference type="Proteomes" id="UP000499080">
    <property type="component" value="Unassembled WGS sequence"/>
</dbReference>
<keyword evidence="3" id="KW-1185">Reference proteome</keyword>
<evidence type="ECO:0000256" key="1">
    <source>
        <dbReference type="SAM" id="MobiDB-lite"/>
    </source>
</evidence>
<reference evidence="2 3" key="1">
    <citation type="journal article" date="2019" name="Sci. Rep.">
        <title>Orb-weaving spider Araneus ventricosus genome elucidates the spidroin gene catalogue.</title>
        <authorList>
            <person name="Kono N."/>
            <person name="Nakamura H."/>
            <person name="Ohtoshi R."/>
            <person name="Moran D.A.P."/>
            <person name="Shinohara A."/>
            <person name="Yoshida Y."/>
            <person name="Fujiwara M."/>
            <person name="Mori M."/>
            <person name="Tomita M."/>
            <person name="Arakawa K."/>
        </authorList>
    </citation>
    <scope>NUCLEOTIDE SEQUENCE [LARGE SCALE GENOMIC DNA]</scope>
</reference>
<dbReference type="AlphaFoldDB" id="A0A4Y2IZE1"/>
<evidence type="ECO:0000313" key="2">
    <source>
        <dbReference type="EMBL" id="GBM83273.1"/>
    </source>
</evidence>